<keyword evidence="1 2" id="KW-0378">Hydrolase</keyword>
<name>A0A7W7KAT4_9SPHN</name>
<dbReference type="GO" id="GO:0006402">
    <property type="term" value="P:mRNA catabolic process"/>
    <property type="evidence" value="ECO:0007669"/>
    <property type="project" value="TreeGrafter"/>
</dbReference>
<gene>
    <name evidence="2" type="ORF">HNO88_002392</name>
</gene>
<comment type="function">
    <text evidence="1">Toxic component of a type II toxin-antitoxin (TA) system.</text>
</comment>
<dbReference type="InterPro" id="IPR003477">
    <property type="entry name" value="PemK-like"/>
</dbReference>
<keyword evidence="3" id="KW-1185">Reference proteome</keyword>
<sequence>MRLPVALRGEVWLTELDPTIGREIQKTRPCLIVSPDSMNRHLDTVTVMPMTSGSRPAPFRVPTTFGKKEGFLLAEQLRTTDRHRLIRRVGTVDDSTLAAALSVLREMFEE</sequence>
<dbReference type="GO" id="GO:0003677">
    <property type="term" value="F:DNA binding"/>
    <property type="evidence" value="ECO:0007669"/>
    <property type="project" value="InterPro"/>
</dbReference>
<comment type="similarity">
    <text evidence="1">Belongs to the PemK/MazF family.</text>
</comment>
<dbReference type="PIRSF" id="PIRSF033490">
    <property type="entry name" value="MazF"/>
    <property type="match status" value="1"/>
</dbReference>
<dbReference type="EC" id="3.1.-.-" evidence="1"/>
<dbReference type="PANTHER" id="PTHR33988">
    <property type="entry name" value="ENDORIBONUCLEASE MAZF-RELATED"/>
    <property type="match status" value="1"/>
</dbReference>
<evidence type="ECO:0000256" key="1">
    <source>
        <dbReference type="PIRNR" id="PIRNR033490"/>
    </source>
</evidence>
<dbReference type="Proteomes" id="UP000555448">
    <property type="component" value="Unassembled WGS sequence"/>
</dbReference>
<dbReference type="PANTHER" id="PTHR33988:SF2">
    <property type="entry name" value="ENDORIBONUCLEASE MAZF"/>
    <property type="match status" value="1"/>
</dbReference>
<evidence type="ECO:0000313" key="2">
    <source>
        <dbReference type="EMBL" id="MBB4859066.1"/>
    </source>
</evidence>
<dbReference type="InterPro" id="IPR011067">
    <property type="entry name" value="Plasmid_toxin/cell-grow_inhib"/>
</dbReference>
<dbReference type="SUPFAM" id="SSF50118">
    <property type="entry name" value="Cell growth inhibitor/plasmid maintenance toxic component"/>
    <property type="match status" value="1"/>
</dbReference>
<dbReference type="AlphaFoldDB" id="A0A7W7KAT4"/>
<dbReference type="Gene3D" id="2.30.30.110">
    <property type="match status" value="1"/>
</dbReference>
<accession>A0A7W7KAT4</accession>
<evidence type="ECO:0000313" key="3">
    <source>
        <dbReference type="Proteomes" id="UP000555448"/>
    </source>
</evidence>
<dbReference type="GO" id="GO:0016075">
    <property type="term" value="P:rRNA catabolic process"/>
    <property type="evidence" value="ECO:0007669"/>
    <property type="project" value="TreeGrafter"/>
</dbReference>
<comment type="caution">
    <text evidence="2">The sequence shown here is derived from an EMBL/GenBank/DDBJ whole genome shotgun (WGS) entry which is preliminary data.</text>
</comment>
<reference evidence="2 3" key="1">
    <citation type="submission" date="2020-08" db="EMBL/GenBank/DDBJ databases">
        <title>Functional genomics of gut bacteria from endangered species of beetles.</title>
        <authorList>
            <person name="Carlos-Shanley C."/>
        </authorList>
    </citation>
    <scope>NUCLEOTIDE SEQUENCE [LARGE SCALE GENOMIC DNA]</scope>
    <source>
        <strain evidence="2 3">S00245</strain>
    </source>
</reference>
<protein>
    <recommendedName>
        <fullName evidence="1">mRNA interferase</fullName>
        <ecNumber evidence="1">3.1.-.-</ecNumber>
    </recommendedName>
</protein>
<keyword evidence="1" id="KW-0540">Nuclease</keyword>
<keyword evidence="1" id="KW-0255">Endonuclease</keyword>
<dbReference type="Pfam" id="PF02452">
    <property type="entry name" value="PemK_toxin"/>
    <property type="match status" value="1"/>
</dbReference>
<dbReference type="GO" id="GO:0004521">
    <property type="term" value="F:RNA endonuclease activity"/>
    <property type="evidence" value="ECO:0007669"/>
    <property type="project" value="TreeGrafter"/>
</dbReference>
<dbReference type="EMBL" id="JACHLR010000009">
    <property type="protein sequence ID" value="MBB4859066.1"/>
    <property type="molecule type" value="Genomic_DNA"/>
</dbReference>
<dbReference type="GO" id="GO:0016787">
    <property type="term" value="F:hydrolase activity"/>
    <property type="evidence" value="ECO:0007669"/>
    <property type="project" value="UniProtKB-KW"/>
</dbReference>
<proteinExistence type="inferred from homology"/>
<organism evidence="2 3">
    <name type="scientific">Novosphingobium chloroacetimidivorans</name>
    <dbReference type="NCBI Taxonomy" id="1428314"/>
    <lineage>
        <taxon>Bacteria</taxon>
        <taxon>Pseudomonadati</taxon>
        <taxon>Pseudomonadota</taxon>
        <taxon>Alphaproteobacteria</taxon>
        <taxon>Sphingomonadales</taxon>
        <taxon>Sphingomonadaceae</taxon>
        <taxon>Novosphingobium</taxon>
    </lineage>
</organism>